<dbReference type="RefSeq" id="WP_074758992.1">
    <property type="nucleotide sequence ID" value="NZ_FOGJ01000046.1"/>
</dbReference>
<evidence type="ECO:0000313" key="2">
    <source>
        <dbReference type="Proteomes" id="UP000182584"/>
    </source>
</evidence>
<dbReference type="EMBL" id="FOGJ01000046">
    <property type="protein sequence ID" value="SES41863.1"/>
    <property type="molecule type" value="Genomic_DNA"/>
</dbReference>
<dbReference type="InterPro" id="IPR032360">
    <property type="entry name" value="DUF4869"/>
</dbReference>
<dbReference type="OrthoDB" id="3183892at2"/>
<dbReference type="AlphaFoldDB" id="A0A1H9X894"/>
<dbReference type="eggNOG" id="ENOG5032988">
    <property type="taxonomic scope" value="Bacteria"/>
</dbReference>
<dbReference type="Proteomes" id="UP000182584">
    <property type="component" value="Unassembled WGS sequence"/>
</dbReference>
<organism evidence="1 2">
    <name type="scientific">Butyrivibrio fibrisolvens</name>
    <dbReference type="NCBI Taxonomy" id="831"/>
    <lineage>
        <taxon>Bacteria</taxon>
        <taxon>Bacillati</taxon>
        <taxon>Bacillota</taxon>
        <taxon>Clostridia</taxon>
        <taxon>Lachnospirales</taxon>
        <taxon>Lachnospiraceae</taxon>
        <taxon>Butyrivibrio</taxon>
    </lineage>
</organism>
<proteinExistence type="predicted"/>
<gene>
    <name evidence="1" type="ORF">SAMN04487884_14615</name>
</gene>
<dbReference type="Pfam" id="PF16163">
    <property type="entry name" value="DUF4869"/>
    <property type="match status" value="1"/>
</dbReference>
<protein>
    <recommendedName>
        <fullName evidence="3">DUF4869 domain-containing protein</fullName>
    </recommendedName>
</protein>
<reference evidence="1 2" key="1">
    <citation type="submission" date="2016-10" db="EMBL/GenBank/DDBJ databases">
        <authorList>
            <person name="de Groot N.N."/>
        </authorList>
    </citation>
    <scope>NUCLEOTIDE SEQUENCE [LARGE SCALE GENOMIC DNA]</scope>
    <source>
        <strain evidence="1 2">AR40</strain>
    </source>
</reference>
<evidence type="ECO:0008006" key="3">
    <source>
        <dbReference type="Google" id="ProtNLM"/>
    </source>
</evidence>
<evidence type="ECO:0000313" key="1">
    <source>
        <dbReference type="EMBL" id="SES41863.1"/>
    </source>
</evidence>
<sequence length="149" mass="16992">MLKIYYGDLDSENYIFNPDAFFNNTYEDEWITDSFSVEMIKDIDKSDVIAPGVIDSPFLGTIPVERLSRGVKTLILMNNDSEHIFNASACGDNCAKWILKIAEKKDLTIRLGYLMDFGKDNLNIEIVNLWKTVHDGIELVESVLDNHLI</sequence>
<accession>A0A1H9X894</accession>
<name>A0A1H9X894_BUTFI</name>